<evidence type="ECO:0000256" key="4">
    <source>
        <dbReference type="ARBA" id="ARBA00022833"/>
    </source>
</evidence>
<feature type="domain" description="J" evidence="10">
    <location>
        <begin position="5"/>
        <end position="69"/>
    </location>
</feature>
<keyword evidence="3 8" id="KW-0863">Zinc-finger</keyword>
<feature type="binding site" evidence="8">
    <location>
        <position position="169"/>
    </location>
    <ligand>
        <name>Zn(2+)</name>
        <dbReference type="ChEBI" id="CHEBI:29105"/>
        <label>2</label>
    </ligand>
</feature>
<evidence type="ECO:0000259" key="11">
    <source>
        <dbReference type="PROSITE" id="PS51188"/>
    </source>
</evidence>
<keyword evidence="13" id="KW-1185">Reference proteome</keyword>
<dbReference type="RefSeq" id="WP_223644355.1">
    <property type="nucleotide sequence ID" value="NZ_JAIQBY010000002.1"/>
</dbReference>
<evidence type="ECO:0000256" key="1">
    <source>
        <dbReference type="ARBA" id="ARBA00022723"/>
    </source>
</evidence>
<dbReference type="CDD" id="cd06257">
    <property type="entry name" value="DnaJ"/>
    <property type="match status" value="1"/>
</dbReference>
<keyword evidence="8" id="KW-0235">DNA replication</keyword>
<accession>A0A953NG21</accession>
<keyword evidence="4 8" id="KW-0862">Zinc</keyword>
<comment type="subcellular location">
    <subcellularLocation>
        <location evidence="8">Cytoplasm</location>
    </subcellularLocation>
</comment>
<dbReference type="PROSITE" id="PS50076">
    <property type="entry name" value="DNAJ_2"/>
    <property type="match status" value="1"/>
</dbReference>
<dbReference type="InterPro" id="IPR008971">
    <property type="entry name" value="HSP40/DnaJ_pept-bd"/>
</dbReference>
<dbReference type="GO" id="GO:0051082">
    <property type="term" value="F:unfolded protein binding"/>
    <property type="evidence" value="ECO:0007669"/>
    <property type="project" value="UniProtKB-UniRule"/>
</dbReference>
<evidence type="ECO:0000256" key="8">
    <source>
        <dbReference type="HAMAP-Rule" id="MF_01152"/>
    </source>
</evidence>
<evidence type="ECO:0000256" key="3">
    <source>
        <dbReference type="ARBA" id="ARBA00022771"/>
    </source>
</evidence>
<feature type="repeat" description="CXXCXGXG motif" evidence="8">
    <location>
        <begin position="150"/>
        <end position="157"/>
    </location>
</feature>
<comment type="subunit">
    <text evidence="8">Homodimer.</text>
</comment>
<dbReference type="SUPFAM" id="SSF49493">
    <property type="entry name" value="HSP40/DnaJ peptide-binding domain"/>
    <property type="match status" value="2"/>
</dbReference>
<comment type="cofactor">
    <cofactor evidence="8">
        <name>Zn(2+)</name>
        <dbReference type="ChEBI" id="CHEBI:29105"/>
    </cofactor>
    <text evidence="8">Binds 2 Zn(2+) ions per monomer.</text>
</comment>
<reference evidence="12 13" key="1">
    <citation type="submission" date="2021-09" db="EMBL/GenBank/DDBJ databases">
        <title>WGS of Mycoplasma sp. Zaradi2 strains.</title>
        <authorList>
            <person name="Spergser J."/>
        </authorList>
    </citation>
    <scope>NUCLEOTIDE SEQUENCE [LARGE SCALE GENOMIC DNA]</scope>
    <source>
        <strain evidence="12 13">1331</strain>
    </source>
</reference>
<dbReference type="EMBL" id="JAIQBY010000002">
    <property type="protein sequence ID" value="MBZ4195205.1"/>
    <property type="molecule type" value="Genomic_DNA"/>
</dbReference>
<feature type="repeat" description="CXXCXGXG motif" evidence="8">
    <location>
        <begin position="192"/>
        <end position="199"/>
    </location>
</feature>
<feature type="binding site" evidence="8">
    <location>
        <position position="166"/>
    </location>
    <ligand>
        <name>Zn(2+)</name>
        <dbReference type="ChEBI" id="CHEBI:29105"/>
        <label>2</label>
    </ligand>
</feature>
<dbReference type="Pfam" id="PF01556">
    <property type="entry name" value="DnaJ_C"/>
    <property type="match status" value="1"/>
</dbReference>
<feature type="binding site" evidence="8">
    <location>
        <position position="150"/>
    </location>
    <ligand>
        <name>Zn(2+)</name>
        <dbReference type="ChEBI" id="CHEBI:29105"/>
        <label>1</label>
    </ligand>
</feature>
<evidence type="ECO:0000313" key="13">
    <source>
        <dbReference type="Proteomes" id="UP000772186"/>
    </source>
</evidence>
<evidence type="ECO:0000256" key="2">
    <source>
        <dbReference type="ARBA" id="ARBA00022737"/>
    </source>
</evidence>
<dbReference type="Gene3D" id="2.60.260.20">
    <property type="entry name" value="Urease metallochaperone UreE, N-terminal domain"/>
    <property type="match status" value="2"/>
</dbReference>
<feature type="binding site" evidence="8">
    <location>
        <position position="195"/>
    </location>
    <ligand>
        <name>Zn(2+)</name>
        <dbReference type="ChEBI" id="CHEBI:29105"/>
        <label>2</label>
    </ligand>
</feature>
<feature type="repeat" description="CXXCXGXG motif" evidence="8">
    <location>
        <begin position="166"/>
        <end position="173"/>
    </location>
</feature>
<keyword evidence="8" id="KW-0963">Cytoplasm</keyword>
<dbReference type="PROSITE" id="PS51188">
    <property type="entry name" value="ZF_CR"/>
    <property type="match status" value="1"/>
</dbReference>
<dbReference type="Proteomes" id="UP000772186">
    <property type="component" value="Unassembled WGS sequence"/>
</dbReference>
<comment type="caution">
    <text evidence="12">The sequence shown here is derived from an EMBL/GenBank/DDBJ whole genome shotgun (WGS) entry which is preliminary data.</text>
</comment>
<evidence type="ECO:0000256" key="9">
    <source>
        <dbReference type="PROSITE-ProRule" id="PRU00546"/>
    </source>
</evidence>
<dbReference type="GO" id="GO:0008270">
    <property type="term" value="F:zinc ion binding"/>
    <property type="evidence" value="ECO:0007669"/>
    <property type="project" value="UniProtKB-UniRule"/>
</dbReference>
<evidence type="ECO:0000256" key="6">
    <source>
        <dbReference type="ARBA" id="ARBA00061004"/>
    </source>
</evidence>
<feature type="binding site" evidence="8">
    <location>
        <position position="192"/>
    </location>
    <ligand>
        <name>Zn(2+)</name>
        <dbReference type="ChEBI" id="CHEBI:29105"/>
        <label>2</label>
    </ligand>
</feature>
<gene>
    <name evidence="8" type="primary">dnaJ</name>
    <name evidence="12" type="ORF">LAD73_00485</name>
</gene>
<dbReference type="GO" id="GO:0006260">
    <property type="term" value="P:DNA replication"/>
    <property type="evidence" value="ECO:0007669"/>
    <property type="project" value="UniProtKB-KW"/>
</dbReference>
<dbReference type="SMART" id="SM00271">
    <property type="entry name" value="DnaJ"/>
    <property type="match status" value="1"/>
</dbReference>
<feature type="binding site" evidence="8">
    <location>
        <position position="209"/>
    </location>
    <ligand>
        <name>Zn(2+)</name>
        <dbReference type="ChEBI" id="CHEBI:29105"/>
        <label>1</label>
    </ligand>
</feature>
<dbReference type="GO" id="GO:0042026">
    <property type="term" value="P:protein refolding"/>
    <property type="evidence" value="ECO:0007669"/>
    <property type="project" value="TreeGrafter"/>
</dbReference>
<protein>
    <recommendedName>
        <fullName evidence="7 8">Chaperone protein DnaJ</fullName>
    </recommendedName>
</protein>
<dbReference type="GO" id="GO:0005737">
    <property type="term" value="C:cytoplasm"/>
    <property type="evidence" value="ECO:0007669"/>
    <property type="project" value="UniProtKB-SubCell"/>
</dbReference>
<dbReference type="CDD" id="cd10747">
    <property type="entry name" value="DnaJ_C"/>
    <property type="match status" value="1"/>
</dbReference>
<dbReference type="FunFam" id="2.10.230.10:FF:000002">
    <property type="entry name" value="Molecular chaperone DnaJ"/>
    <property type="match status" value="1"/>
</dbReference>
<dbReference type="PANTHER" id="PTHR43096">
    <property type="entry name" value="DNAJ HOMOLOG 1, MITOCHONDRIAL-RELATED"/>
    <property type="match status" value="1"/>
</dbReference>
<evidence type="ECO:0000256" key="7">
    <source>
        <dbReference type="ARBA" id="ARBA00067609"/>
    </source>
</evidence>
<dbReference type="GO" id="GO:0005524">
    <property type="term" value="F:ATP binding"/>
    <property type="evidence" value="ECO:0007669"/>
    <property type="project" value="InterPro"/>
</dbReference>
<organism evidence="12 13">
    <name type="scientific">Mycoplasma tauri</name>
    <dbReference type="NCBI Taxonomy" id="547987"/>
    <lineage>
        <taxon>Bacteria</taxon>
        <taxon>Bacillati</taxon>
        <taxon>Mycoplasmatota</taxon>
        <taxon>Mollicutes</taxon>
        <taxon>Mycoplasmataceae</taxon>
        <taxon>Mycoplasma</taxon>
    </lineage>
</organism>
<dbReference type="InterPro" id="IPR001305">
    <property type="entry name" value="HSP_DnaJ_Cys-rich_dom"/>
</dbReference>
<dbReference type="InterPro" id="IPR012724">
    <property type="entry name" value="DnaJ"/>
</dbReference>
<dbReference type="GO" id="GO:0031072">
    <property type="term" value="F:heat shock protein binding"/>
    <property type="evidence" value="ECO:0007669"/>
    <property type="project" value="InterPro"/>
</dbReference>
<feature type="binding site" evidence="8">
    <location>
        <position position="153"/>
    </location>
    <ligand>
        <name>Zn(2+)</name>
        <dbReference type="ChEBI" id="CHEBI:29105"/>
        <label>1</label>
    </ligand>
</feature>
<dbReference type="SUPFAM" id="SSF57938">
    <property type="entry name" value="DnaJ/Hsp40 cysteine-rich domain"/>
    <property type="match status" value="1"/>
</dbReference>
<dbReference type="Gene3D" id="2.10.230.10">
    <property type="entry name" value="Heat shock protein DnaJ, cysteine-rich domain"/>
    <property type="match status" value="1"/>
</dbReference>
<dbReference type="InterPro" id="IPR036869">
    <property type="entry name" value="J_dom_sf"/>
</dbReference>
<sequence length="372" mass="41179">MANKDYYKVLGVSKNATDKEIKAAYRKLAMKYHPDRLQNGNSDEKMQELNQAYEVLSDPTKRANYDKYGTETPRGFNMDSGFDVGGFGMNFQDIFGDIFSNFSSGFRGSDRANFKGKKRGSDVFTNVFLTFEEAMLGTETKEKLEKFEPCSKCNGVGALSSDIKTCNTCKGAGKAKIRKQTPFGLAEYVSSCSNCNGSGKIISKSCVECSGSGYLKKEKSVTIRFSPGLDNGDKIKLAGYGQKGQNGGESGDMYIIINVHPHKHYVRNGLDLLISQFPVSFLDIVKENEILVPTPTGTQTIQMKSSYNSGTKIRVKSAGIKNKDGITGDLIITLDVKIPSYKSNEFKLLAEKLESFNDEINKNFINEFKNKK</sequence>
<dbReference type="Pfam" id="PF00684">
    <property type="entry name" value="DnaJ_CXXCXGXG"/>
    <property type="match status" value="1"/>
</dbReference>
<dbReference type="CDD" id="cd10719">
    <property type="entry name" value="DnaJ_zf"/>
    <property type="match status" value="1"/>
</dbReference>
<feature type="repeat" description="CXXCXGXG motif" evidence="8">
    <location>
        <begin position="206"/>
        <end position="213"/>
    </location>
</feature>
<dbReference type="InterPro" id="IPR036410">
    <property type="entry name" value="HSP_DnaJ_Cys-rich_dom_sf"/>
</dbReference>
<dbReference type="PRINTS" id="PR00625">
    <property type="entry name" value="JDOMAIN"/>
</dbReference>
<keyword evidence="5 8" id="KW-0143">Chaperone</keyword>
<dbReference type="HAMAP" id="MF_01152">
    <property type="entry name" value="DnaJ"/>
    <property type="match status" value="1"/>
</dbReference>
<evidence type="ECO:0000256" key="5">
    <source>
        <dbReference type="ARBA" id="ARBA00023186"/>
    </source>
</evidence>
<proteinExistence type="inferred from homology"/>
<comment type="function">
    <text evidence="8">Participates actively in the response to hyperosmotic and heat shock by preventing the aggregation of stress-denatured proteins and by disaggregating proteins, also in an autonomous, DnaK-independent fashion. Unfolded proteins bind initially to DnaJ; upon interaction with the DnaJ-bound protein, DnaK hydrolyzes its bound ATP, resulting in the formation of a stable complex. GrpE releases ADP from DnaK; ATP binding to DnaK triggers the release of the substrate protein, thus completing the reaction cycle. Several rounds of ATP-dependent interactions between DnaJ, DnaK and GrpE are required for fully efficient folding. Also involved, together with DnaK and GrpE, in the DNA replication of plasmids through activation of initiation proteins.</text>
</comment>
<keyword evidence="8" id="KW-0346">Stress response</keyword>
<dbReference type="InterPro" id="IPR001623">
    <property type="entry name" value="DnaJ_domain"/>
</dbReference>
<keyword evidence="1 8" id="KW-0479">Metal-binding</keyword>
<feature type="binding site" evidence="8">
    <location>
        <position position="206"/>
    </location>
    <ligand>
        <name>Zn(2+)</name>
        <dbReference type="ChEBI" id="CHEBI:29105"/>
        <label>1</label>
    </ligand>
</feature>
<keyword evidence="2 8" id="KW-0677">Repeat</keyword>
<feature type="domain" description="CR-type" evidence="11">
    <location>
        <begin position="137"/>
        <end position="218"/>
    </location>
</feature>
<comment type="similarity">
    <text evidence="6 8">Belongs to the DnaJ family.</text>
</comment>
<evidence type="ECO:0000313" key="12">
    <source>
        <dbReference type="EMBL" id="MBZ4195205.1"/>
    </source>
</evidence>
<evidence type="ECO:0000259" key="10">
    <source>
        <dbReference type="PROSITE" id="PS50076"/>
    </source>
</evidence>
<feature type="zinc finger region" description="CR-type" evidence="9">
    <location>
        <begin position="137"/>
        <end position="218"/>
    </location>
</feature>
<dbReference type="PANTHER" id="PTHR43096:SF52">
    <property type="entry name" value="DNAJ HOMOLOG 1, MITOCHONDRIAL-RELATED"/>
    <property type="match status" value="1"/>
</dbReference>
<dbReference type="Gene3D" id="1.10.287.110">
    <property type="entry name" value="DnaJ domain"/>
    <property type="match status" value="1"/>
</dbReference>
<name>A0A953NG21_9MOLU</name>
<dbReference type="SUPFAM" id="SSF46565">
    <property type="entry name" value="Chaperone J-domain"/>
    <property type="match status" value="1"/>
</dbReference>
<dbReference type="GO" id="GO:0009408">
    <property type="term" value="P:response to heat"/>
    <property type="evidence" value="ECO:0007669"/>
    <property type="project" value="InterPro"/>
</dbReference>
<dbReference type="InterPro" id="IPR002939">
    <property type="entry name" value="DnaJ_C"/>
</dbReference>
<dbReference type="AlphaFoldDB" id="A0A953NG21"/>
<dbReference type="Pfam" id="PF00226">
    <property type="entry name" value="DnaJ"/>
    <property type="match status" value="1"/>
</dbReference>
<comment type="domain">
    <text evidence="8">The J domain is necessary and sufficient to stimulate DnaK ATPase activity. Zinc center 1 plays an important role in the autonomous, DnaK-independent chaperone activity of DnaJ. Zinc center 2 is essential for interaction with DnaK and for DnaJ activity.</text>
</comment>